<dbReference type="Pfam" id="PF07690">
    <property type="entry name" value="MFS_1"/>
    <property type="match status" value="1"/>
</dbReference>
<evidence type="ECO:0000256" key="3">
    <source>
        <dbReference type="SAM" id="Phobius"/>
    </source>
</evidence>
<feature type="transmembrane region" description="Helical" evidence="3">
    <location>
        <begin position="357"/>
        <end position="379"/>
    </location>
</feature>
<reference evidence="6" key="1">
    <citation type="submission" date="2024-04" db="EMBL/GenBank/DDBJ databases">
        <authorList>
            <person name="Shaw F."/>
            <person name="Minotto A."/>
        </authorList>
    </citation>
    <scope>NUCLEOTIDE SEQUENCE [LARGE SCALE GENOMIC DNA]</scope>
</reference>
<evidence type="ECO:0000259" key="4">
    <source>
        <dbReference type="PROSITE" id="PS50850"/>
    </source>
</evidence>
<feature type="transmembrane region" description="Helical" evidence="3">
    <location>
        <begin position="152"/>
        <end position="172"/>
    </location>
</feature>
<dbReference type="InterPro" id="IPR020846">
    <property type="entry name" value="MFS_dom"/>
</dbReference>
<feature type="transmembrane region" description="Helical" evidence="3">
    <location>
        <begin position="332"/>
        <end position="351"/>
    </location>
</feature>
<keyword evidence="3" id="KW-1133">Transmembrane helix</keyword>
<dbReference type="PANTHER" id="PTHR11360:SF284">
    <property type="entry name" value="EG:103B4.3 PROTEIN-RELATED"/>
    <property type="match status" value="1"/>
</dbReference>
<feature type="transmembrane region" description="Helical" evidence="3">
    <location>
        <begin position="300"/>
        <end position="320"/>
    </location>
</feature>
<dbReference type="PROSITE" id="PS50850">
    <property type="entry name" value="MFS"/>
    <property type="match status" value="1"/>
</dbReference>
<comment type="subcellular location">
    <subcellularLocation>
        <location evidence="1">Membrane</location>
        <topology evidence="1">Multi-pass membrane protein</topology>
    </subcellularLocation>
</comment>
<evidence type="ECO:0000256" key="2">
    <source>
        <dbReference type="ARBA" id="ARBA00006727"/>
    </source>
</evidence>
<protein>
    <recommendedName>
        <fullName evidence="4">Major facilitator superfamily (MFS) profile domain-containing protein</fullName>
    </recommendedName>
</protein>
<dbReference type="InterPro" id="IPR050327">
    <property type="entry name" value="Proton-linked_MCT"/>
</dbReference>
<name>A0ABP1CRP5_9APHY</name>
<evidence type="ECO:0000313" key="5">
    <source>
        <dbReference type="EMBL" id="CAL1698355.1"/>
    </source>
</evidence>
<feature type="transmembrane region" description="Helical" evidence="3">
    <location>
        <begin position="421"/>
        <end position="442"/>
    </location>
</feature>
<evidence type="ECO:0000313" key="6">
    <source>
        <dbReference type="Proteomes" id="UP001497453"/>
    </source>
</evidence>
<feature type="transmembrane region" description="Helical" evidence="3">
    <location>
        <begin position="97"/>
        <end position="116"/>
    </location>
</feature>
<dbReference type="InterPro" id="IPR011701">
    <property type="entry name" value="MFS"/>
</dbReference>
<dbReference type="Proteomes" id="UP001497453">
    <property type="component" value="Chromosome 10"/>
</dbReference>
<feature type="transmembrane region" description="Helical" evidence="3">
    <location>
        <begin position="217"/>
        <end position="236"/>
    </location>
</feature>
<keyword evidence="3" id="KW-0472">Membrane</keyword>
<sequence>MPDSIHSEKTTVEQSEKLRVKSYKEAVSISPSINDAEETSAIQNVLDLEAYPDGGRAWLVVLGCFIFSAVTVGWGLAWGVFQDYYSEHTLAGTSETVLSLLGSMPGLIMTIFSVVTGKLGDRYGYKPFLAVGAVFWVASMVGTAFSTKLWHFFITQGILQGTACALVFPLIVALPGQWFLKRRAFAIGIIVAGSSLGGAIGSLILRAMLSALGLRRAMAIYACIDATMLSIAFLLIKERHLPSLPGSVSKKIVWFDRTFLVDPVFWSLGICLLLCIFGYLPPIFYLATFTKAKVPNVTQLNSALPVTILNLSAAVGRTIIGFIADRVGAVNALFCVAVMSGLSQLLVWTFVTNYGGIMGFAVLYGFFCGCAISLSPAVAARLYGPGRLAGLSGLLLLFNIPGNGAGAPVSGAVLRATNNNWTLVAILNGGCQVAGAICLLYARFKRAPKILAVY</sequence>
<keyword evidence="3" id="KW-0812">Transmembrane</keyword>
<feature type="transmembrane region" description="Helical" evidence="3">
    <location>
        <begin position="128"/>
        <end position="146"/>
    </location>
</feature>
<feature type="domain" description="Major facilitator superfamily (MFS) profile" evidence="4">
    <location>
        <begin position="56"/>
        <end position="447"/>
    </location>
</feature>
<accession>A0ABP1CRP5</accession>
<keyword evidence="6" id="KW-1185">Reference proteome</keyword>
<organism evidence="5 6">
    <name type="scientific">Somion occarium</name>
    <dbReference type="NCBI Taxonomy" id="3059160"/>
    <lineage>
        <taxon>Eukaryota</taxon>
        <taxon>Fungi</taxon>
        <taxon>Dikarya</taxon>
        <taxon>Basidiomycota</taxon>
        <taxon>Agaricomycotina</taxon>
        <taxon>Agaricomycetes</taxon>
        <taxon>Polyporales</taxon>
        <taxon>Cerrenaceae</taxon>
        <taxon>Somion</taxon>
    </lineage>
</organism>
<gene>
    <name evidence="5" type="ORF">GFSPODELE1_LOCUS2123</name>
</gene>
<dbReference type="InterPro" id="IPR036259">
    <property type="entry name" value="MFS_trans_sf"/>
</dbReference>
<evidence type="ECO:0000256" key="1">
    <source>
        <dbReference type="ARBA" id="ARBA00004141"/>
    </source>
</evidence>
<feature type="transmembrane region" description="Helical" evidence="3">
    <location>
        <begin position="391"/>
        <end position="409"/>
    </location>
</feature>
<dbReference type="SUPFAM" id="SSF103473">
    <property type="entry name" value="MFS general substrate transporter"/>
    <property type="match status" value="1"/>
</dbReference>
<dbReference type="Gene3D" id="1.20.1250.20">
    <property type="entry name" value="MFS general substrate transporter like domains"/>
    <property type="match status" value="2"/>
</dbReference>
<comment type="similarity">
    <text evidence="2">Belongs to the major facilitator superfamily. Monocarboxylate porter (TC 2.A.1.13) family.</text>
</comment>
<feature type="transmembrane region" description="Helical" evidence="3">
    <location>
        <begin position="184"/>
        <end position="205"/>
    </location>
</feature>
<feature type="transmembrane region" description="Helical" evidence="3">
    <location>
        <begin position="57"/>
        <end position="77"/>
    </location>
</feature>
<dbReference type="EMBL" id="OZ037953">
    <property type="protein sequence ID" value="CAL1698355.1"/>
    <property type="molecule type" value="Genomic_DNA"/>
</dbReference>
<dbReference type="PANTHER" id="PTHR11360">
    <property type="entry name" value="MONOCARBOXYLATE TRANSPORTER"/>
    <property type="match status" value="1"/>
</dbReference>
<feature type="transmembrane region" description="Helical" evidence="3">
    <location>
        <begin position="257"/>
        <end position="280"/>
    </location>
</feature>
<proteinExistence type="inferred from homology"/>